<sequence length="163" mass="17260">MTLAVFETLKGATPEARLSELGYELPETRKPAGNYCGAVTTGKLVFVAGHGTFKGAAQTHHGKLGADVSVEEGYEGARNAVISALASLKAEIGELSRVKRIVRLFGMVASTSDFHRQPEVIDGASDVLTALFGKAGVHARCAVGFISLPFNMPIELEMVVEID</sequence>
<dbReference type="InterPro" id="IPR013813">
    <property type="entry name" value="Endoribo_LPSP/chorism_mut-like"/>
</dbReference>
<name>A0A0P0RIC1_9BURK</name>
<dbReference type="InterPro" id="IPR035959">
    <property type="entry name" value="RutC-like_sf"/>
</dbReference>
<proteinExistence type="predicted"/>
<protein>
    <submittedName>
        <fullName evidence="2">Translation initiation inhibitor, yjgF family</fullName>
    </submittedName>
</protein>
<dbReference type="Proteomes" id="UP000019146">
    <property type="component" value="Chromosome 2"/>
</dbReference>
<organism evidence="2 3">
    <name type="scientific">Paraburkholderia caribensis MBA4</name>
    <dbReference type="NCBI Taxonomy" id="1323664"/>
    <lineage>
        <taxon>Bacteria</taxon>
        <taxon>Pseudomonadati</taxon>
        <taxon>Pseudomonadota</taxon>
        <taxon>Betaproteobacteria</taxon>
        <taxon>Burkholderiales</taxon>
        <taxon>Burkholderiaceae</taxon>
        <taxon>Paraburkholderia</taxon>
    </lineage>
</organism>
<gene>
    <name evidence="2" type="ORF">K788_0000439</name>
</gene>
<dbReference type="Pfam" id="PF14588">
    <property type="entry name" value="YjgF_endoribonc"/>
    <property type="match status" value="1"/>
</dbReference>
<dbReference type="PANTHER" id="PTHR43760">
    <property type="entry name" value="ENDORIBONUCLEASE-RELATED"/>
    <property type="match status" value="1"/>
</dbReference>
<dbReference type="AlphaFoldDB" id="A0A0P0RIC1"/>
<feature type="domain" description="Endoribonuclease L-PSP/chorismate mutase-like" evidence="1">
    <location>
        <begin position="15"/>
        <end position="151"/>
    </location>
</feature>
<dbReference type="CDD" id="cd02199">
    <property type="entry name" value="YjgF_YER057c_UK114_like_1"/>
    <property type="match status" value="1"/>
</dbReference>
<dbReference type="Gene3D" id="3.30.1330.40">
    <property type="entry name" value="RutC-like"/>
    <property type="match status" value="1"/>
</dbReference>
<dbReference type="KEGG" id="bcai:K788_0000439"/>
<dbReference type="PANTHER" id="PTHR43760:SF1">
    <property type="entry name" value="ENDORIBONUCLEASE L-PSP_CHORISMATE MUTASE-LIKE DOMAIN-CONTAINING PROTEIN"/>
    <property type="match status" value="1"/>
</dbReference>
<evidence type="ECO:0000259" key="1">
    <source>
        <dbReference type="Pfam" id="PF14588"/>
    </source>
</evidence>
<dbReference type="EMBL" id="CP012747">
    <property type="protein sequence ID" value="ALL68521.1"/>
    <property type="molecule type" value="Genomic_DNA"/>
</dbReference>
<accession>A0A0P0RIC1</accession>
<dbReference type="SUPFAM" id="SSF55298">
    <property type="entry name" value="YjgF-like"/>
    <property type="match status" value="1"/>
</dbReference>
<evidence type="ECO:0000313" key="2">
    <source>
        <dbReference type="EMBL" id="ALL68521.1"/>
    </source>
</evidence>
<reference evidence="2 3" key="1">
    <citation type="journal article" date="2014" name="Genome Announc.">
        <title>Draft Genome Sequence of the Haloacid-Degrading Burkholderia caribensis Strain MBA4.</title>
        <authorList>
            <person name="Pan Y."/>
            <person name="Kong K.F."/>
            <person name="Tsang J.S."/>
        </authorList>
    </citation>
    <scope>NUCLEOTIDE SEQUENCE [LARGE SCALE GENOMIC DNA]</scope>
    <source>
        <strain evidence="2 3">MBA4</strain>
    </source>
</reference>
<evidence type="ECO:0000313" key="3">
    <source>
        <dbReference type="Proteomes" id="UP000019146"/>
    </source>
</evidence>